<feature type="region of interest" description="Disordered" evidence="1">
    <location>
        <begin position="1"/>
        <end position="35"/>
    </location>
</feature>
<evidence type="ECO:0000313" key="3">
    <source>
        <dbReference type="Proteomes" id="UP000789524"/>
    </source>
</evidence>
<protein>
    <submittedName>
        <fullName evidence="2">(African queen) hypothetical protein</fullName>
    </submittedName>
</protein>
<name>A0A8J2QKW7_9NEOP</name>
<dbReference type="EMBL" id="CAKASE010000052">
    <property type="protein sequence ID" value="CAG9565092.1"/>
    <property type="molecule type" value="Genomic_DNA"/>
</dbReference>
<feature type="compositionally biased region" description="Gly residues" evidence="1">
    <location>
        <begin position="1"/>
        <end position="10"/>
    </location>
</feature>
<dbReference type="Proteomes" id="UP000789524">
    <property type="component" value="Unassembled WGS sequence"/>
</dbReference>
<sequence>MLARGAGPGLGLQKSIQMKRAPRNKEFGNNNSWEIKSNVKDTTSTYCETTTSYPEMDLKIVHSEWRRRDG</sequence>
<reference evidence="2" key="1">
    <citation type="submission" date="2021-09" db="EMBL/GenBank/DDBJ databases">
        <authorList>
            <person name="Martin H S."/>
        </authorList>
    </citation>
    <scope>NUCLEOTIDE SEQUENCE</scope>
</reference>
<keyword evidence="3" id="KW-1185">Reference proteome</keyword>
<dbReference type="AlphaFoldDB" id="A0A8J2QKW7"/>
<evidence type="ECO:0000256" key="1">
    <source>
        <dbReference type="SAM" id="MobiDB-lite"/>
    </source>
</evidence>
<evidence type="ECO:0000313" key="2">
    <source>
        <dbReference type="EMBL" id="CAG9565092.1"/>
    </source>
</evidence>
<comment type="caution">
    <text evidence="2">The sequence shown here is derived from an EMBL/GenBank/DDBJ whole genome shotgun (WGS) entry which is preliminary data.</text>
</comment>
<proteinExistence type="predicted"/>
<gene>
    <name evidence="2" type="ORF">DCHRY22_LOCUS5998</name>
</gene>
<organism evidence="2 3">
    <name type="scientific">Danaus chrysippus</name>
    <name type="common">African queen</name>
    <dbReference type="NCBI Taxonomy" id="151541"/>
    <lineage>
        <taxon>Eukaryota</taxon>
        <taxon>Metazoa</taxon>
        <taxon>Ecdysozoa</taxon>
        <taxon>Arthropoda</taxon>
        <taxon>Hexapoda</taxon>
        <taxon>Insecta</taxon>
        <taxon>Pterygota</taxon>
        <taxon>Neoptera</taxon>
        <taxon>Endopterygota</taxon>
        <taxon>Lepidoptera</taxon>
        <taxon>Glossata</taxon>
        <taxon>Ditrysia</taxon>
        <taxon>Papilionoidea</taxon>
        <taxon>Nymphalidae</taxon>
        <taxon>Danainae</taxon>
        <taxon>Danaini</taxon>
        <taxon>Danaina</taxon>
        <taxon>Danaus</taxon>
        <taxon>Anosia</taxon>
    </lineage>
</organism>
<accession>A0A8J2QKW7</accession>